<dbReference type="EMBL" id="OX395130">
    <property type="protein sequence ID" value="CAI5774848.1"/>
    <property type="molecule type" value="Genomic_DNA"/>
</dbReference>
<name>A0AA35P798_9SAUR</name>
<proteinExistence type="predicted"/>
<evidence type="ECO:0000313" key="2">
    <source>
        <dbReference type="Proteomes" id="UP001178461"/>
    </source>
</evidence>
<protein>
    <submittedName>
        <fullName evidence="1">Uncharacterized protein</fullName>
    </submittedName>
</protein>
<reference evidence="1" key="1">
    <citation type="submission" date="2022-12" db="EMBL/GenBank/DDBJ databases">
        <authorList>
            <person name="Alioto T."/>
            <person name="Alioto T."/>
            <person name="Gomez Garrido J."/>
        </authorList>
    </citation>
    <scope>NUCLEOTIDE SEQUENCE</scope>
</reference>
<sequence>MLPPTQQDFTFPLLPWKAWLMVCKKKDPEVATAGKTLASSITQVFLEVSELRTWLGCHAKNGQWNCHLRKTHLVGSNSASENEVPISRNPSSTPEALTVSQVGLRSARFPTTTIQAKCSNDGRGIISIALEDSHTDVFGWIKKPSVCARAPVGYSWRSGATAQECPKDFKIRSDTSFTYQNFFAAAVSKTYVL</sequence>
<keyword evidence="2" id="KW-1185">Reference proteome</keyword>
<accession>A0AA35P798</accession>
<dbReference type="AlphaFoldDB" id="A0AA35P798"/>
<dbReference type="Proteomes" id="UP001178461">
    <property type="component" value="Chromosome 5"/>
</dbReference>
<evidence type="ECO:0000313" key="1">
    <source>
        <dbReference type="EMBL" id="CAI5774848.1"/>
    </source>
</evidence>
<gene>
    <name evidence="1" type="ORF">PODLI_1B038197</name>
</gene>
<organism evidence="1 2">
    <name type="scientific">Podarcis lilfordi</name>
    <name type="common">Lilford's wall lizard</name>
    <dbReference type="NCBI Taxonomy" id="74358"/>
    <lineage>
        <taxon>Eukaryota</taxon>
        <taxon>Metazoa</taxon>
        <taxon>Chordata</taxon>
        <taxon>Craniata</taxon>
        <taxon>Vertebrata</taxon>
        <taxon>Euteleostomi</taxon>
        <taxon>Lepidosauria</taxon>
        <taxon>Squamata</taxon>
        <taxon>Bifurcata</taxon>
        <taxon>Unidentata</taxon>
        <taxon>Episquamata</taxon>
        <taxon>Laterata</taxon>
        <taxon>Lacertibaenia</taxon>
        <taxon>Lacertidae</taxon>
        <taxon>Podarcis</taxon>
    </lineage>
</organism>